<feature type="domain" description="SIS" evidence="5">
    <location>
        <begin position="139"/>
        <end position="279"/>
    </location>
</feature>
<organism evidence="6 7">
    <name type="scientific">Stackebrandtia albiflava</name>
    <dbReference type="NCBI Taxonomy" id="406432"/>
    <lineage>
        <taxon>Bacteria</taxon>
        <taxon>Bacillati</taxon>
        <taxon>Actinomycetota</taxon>
        <taxon>Actinomycetes</taxon>
        <taxon>Glycomycetales</taxon>
        <taxon>Glycomycetaceae</taxon>
        <taxon>Stackebrandtia</taxon>
    </lineage>
</organism>
<dbReference type="Gene3D" id="1.10.10.10">
    <property type="entry name" value="Winged helix-like DNA-binding domain superfamily/Winged helix DNA-binding domain"/>
    <property type="match status" value="1"/>
</dbReference>
<comment type="caution">
    <text evidence="6">The sequence shown here is derived from an EMBL/GenBank/DDBJ whole genome shotgun (WGS) entry which is preliminary data.</text>
</comment>
<dbReference type="InterPro" id="IPR009057">
    <property type="entry name" value="Homeodomain-like_sf"/>
</dbReference>
<evidence type="ECO:0000259" key="5">
    <source>
        <dbReference type="PROSITE" id="PS51464"/>
    </source>
</evidence>
<dbReference type="Proteomes" id="UP000321617">
    <property type="component" value="Unassembled WGS sequence"/>
</dbReference>
<keyword evidence="3" id="KW-0804">Transcription</keyword>
<dbReference type="GO" id="GO:0003700">
    <property type="term" value="F:DNA-binding transcription factor activity"/>
    <property type="evidence" value="ECO:0007669"/>
    <property type="project" value="InterPro"/>
</dbReference>
<accession>A0A562VE30</accession>
<keyword evidence="2" id="KW-0238">DNA-binding</keyword>
<keyword evidence="1" id="KW-0805">Transcription regulation</keyword>
<feature type="domain" description="HTH rpiR-type" evidence="4">
    <location>
        <begin position="13"/>
        <end position="89"/>
    </location>
</feature>
<dbReference type="InterPro" id="IPR035472">
    <property type="entry name" value="RpiR-like_SIS"/>
</dbReference>
<dbReference type="Pfam" id="PF01380">
    <property type="entry name" value="SIS"/>
    <property type="match status" value="1"/>
</dbReference>
<dbReference type="InterPro" id="IPR046348">
    <property type="entry name" value="SIS_dom_sf"/>
</dbReference>
<name>A0A562VE30_9ACTN</name>
<evidence type="ECO:0000313" key="7">
    <source>
        <dbReference type="Proteomes" id="UP000321617"/>
    </source>
</evidence>
<dbReference type="InterPro" id="IPR001347">
    <property type="entry name" value="SIS_dom"/>
</dbReference>
<reference evidence="6 7" key="1">
    <citation type="journal article" date="2013" name="Stand. Genomic Sci.">
        <title>Genomic Encyclopedia of Type Strains, Phase I: The one thousand microbial genomes (KMG-I) project.</title>
        <authorList>
            <person name="Kyrpides N.C."/>
            <person name="Woyke T."/>
            <person name="Eisen J.A."/>
            <person name="Garrity G."/>
            <person name="Lilburn T.G."/>
            <person name="Beck B.J."/>
            <person name="Whitman W.B."/>
            <person name="Hugenholtz P."/>
            <person name="Klenk H.P."/>
        </authorList>
    </citation>
    <scope>NUCLEOTIDE SEQUENCE [LARGE SCALE GENOMIC DNA]</scope>
    <source>
        <strain evidence="6 7">DSM 45044</strain>
    </source>
</reference>
<evidence type="ECO:0000256" key="1">
    <source>
        <dbReference type="ARBA" id="ARBA00023015"/>
    </source>
</evidence>
<protein>
    <submittedName>
        <fullName evidence="6">RpiR family transcriptional regulator</fullName>
    </submittedName>
</protein>
<dbReference type="AlphaFoldDB" id="A0A562VE30"/>
<proteinExistence type="predicted"/>
<evidence type="ECO:0000259" key="4">
    <source>
        <dbReference type="PROSITE" id="PS51071"/>
    </source>
</evidence>
<keyword evidence="7" id="KW-1185">Reference proteome</keyword>
<gene>
    <name evidence="6" type="ORF">LX16_1864</name>
</gene>
<evidence type="ECO:0000313" key="6">
    <source>
        <dbReference type="EMBL" id="TWJ16140.1"/>
    </source>
</evidence>
<dbReference type="Pfam" id="PF01418">
    <property type="entry name" value="HTH_6"/>
    <property type="match status" value="1"/>
</dbReference>
<dbReference type="InterPro" id="IPR000281">
    <property type="entry name" value="HTH_RpiR"/>
</dbReference>
<dbReference type="EMBL" id="VLLL01000005">
    <property type="protein sequence ID" value="TWJ16140.1"/>
    <property type="molecule type" value="Genomic_DNA"/>
</dbReference>
<evidence type="ECO:0000256" key="2">
    <source>
        <dbReference type="ARBA" id="ARBA00023125"/>
    </source>
</evidence>
<dbReference type="SUPFAM" id="SSF53697">
    <property type="entry name" value="SIS domain"/>
    <property type="match status" value="1"/>
</dbReference>
<dbReference type="PANTHER" id="PTHR30514:SF1">
    <property type="entry name" value="HTH-TYPE TRANSCRIPTIONAL REGULATOR HEXR-RELATED"/>
    <property type="match status" value="1"/>
</dbReference>
<dbReference type="Gene3D" id="3.40.50.10490">
    <property type="entry name" value="Glucose-6-phosphate isomerase like protein, domain 1"/>
    <property type="match status" value="1"/>
</dbReference>
<dbReference type="InterPro" id="IPR047640">
    <property type="entry name" value="RpiR-like"/>
</dbReference>
<dbReference type="OrthoDB" id="370421at2"/>
<dbReference type="GO" id="GO:0097367">
    <property type="term" value="F:carbohydrate derivative binding"/>
    <property type="evidence" value="ECO:0007669"/>
    <property type="project" value="InterPro"/>
</dbReference>
<dbReference type="CDD" id="cd05013">
    <property type="entry name" value="SIS_RpiR"/>
    <property type="match status" value="1"/>
</dbReference>
<dbReference type="InterPro" id="IPR036388">
    <property type="entry name" value="WH-like_DNA-bd_sf"/>
</dbReference>
<dbReference type="PROSITE" id="PS51464">
    <property type="entry name" value="SIS"/>
    <property type="match status" value="1"/>
</dbReference>
<dbReference type="GO" id="GO:0003677">
    <property type="term" value="F:DNA binding"/>
    <property type="evidence" value="ECO:0007669"/>
    <property type="project" value="UniProtKB-KW"/>
</dbReference>
<dbReference type="GO" id="GO:1901135">
    <property type="term" value="P:carbohydrate derivative metabolic process"/>
    <property type="evidence" value="ECO:0007669"/>
    <property type="project" value="InterPro"/>
</dbReference>
<evidence type="ECO:0000256" key="3">
    <source>
        <dbReference type="ARBA" id="ARBA00023163"/>
    </source>
</evidence>
<dbReference type="SUPFAM" id="SSF46689">
    <property type="entry name" value="Homeodomain-like"/>
    <property type="match status" value="1"/>
</dbReference>
<dbReference type="PANTHER" id="PTHR30514">
    <property type="entry name" value="GLUCOKINASE"/>
    <property type="match status" value="1"/>
</dbReference>
<dbReference type="PROSITE" id="PS51071">
    <property type="entry name" value="HTH_RPIR"/>
    <property type="match status" value="1"/>
</dbReference>
<sequence>MTGDFGNPARQRSSVVQHIRGLAPTLAPAERRVADAITAEPRLVVSTTITELAQRCSTSETTVVRFCRRAGFRGYAELRLAVATELGADQARADGGLTPGTDIDRDDTLQELVRKVAFADVRAIQETMEHLDIGQLDRVITALSAARRISLFGMGASAFAAQDLQHKLLRVDRIALAIADSHLALGTAALLSAEDVAVGLSHTGETSEVVAYLRVARDHGATTVAIVNYPRSPLTRHADLVITTQVRETRFRSGAMASRLAQLAVVDCVFLGMAQRSYDATLQALTRTHQVVHPEDSTRRQ</sequence>